<gene>
    <name evidence="2" type="ORF">L3049_02615</name>
</gene>
<feature type="domain" description="Heme NO-binding" evidence="1">
    <location>
        <begin position="2"/>
        <end position="160"/>
    </location>
</feature>
<organism evidence="2 3">
    <name type="scientific">Paralabilibaculum antarcticum</name>
    <dbReference type="NCBI Taxonomy" id="2912572"/>
    <lineage>
        <taxon>Bacteria</taxon>
        <taxon>Pseudomonadati</taxon>
        <taxon>Bacteroidota</taxon>
        <taxon>Bacteroidia</taxon>
        <taxon>Marinilabiliales</taxon>
        <taxon>Marinifilaceae</taxon>
        <taxon>Paralabilibaculum</taxon>
    </lineage>
</organism>
<dbReference type="InterPro" id="IPR011644">
    <property type="entry name" value="Heme_NO-bd"/>
</dbReference>
<dbReference type="RefSeq" id="WP_275108224.1">
    <property type="nucleotide sequence ID" value="NZ_JAKJSC010000001.1"/>
</dbReference>
<keyword evidence="3" id="KW-1185">Reference proteome</keyword>
<reference evidence="2 3" key="1">
    <citation type="submission" date="2022-01" db="EMBL/GenBank/DDBJ databases">
        <title>Labilibaculum sp. nov, a marine bacterium isolated from Antarctica.</title>
        <authorList>
            <person name="Dai W."/>
        </authorList>
    </citation>
    <scope>NUCLEOTIDE SEQUENCE [LARGE SCALE GENOMIC DNA]</scope>
    <source>
        <strain evidence="2 3">DW002</strain>
    </source>
</reference>
<proteinExistence type="predicted"/>
<dbReference type="Gene3D" id="3.90.1520.10">
    <property type="entry name" value="H-NOX domain"/>
    <property type="match status" value="1"/>
</dbReference>
<name>A0ABT5VN62_9BACT</name>
<dbReference type="Proteomes" id="UP001528920">
    <property type="component" value="Unassembled WGS sequence"/>
</dbReference>
<sequence>MKGIFFTEFLEMAEKEYGHNLTEKIISELGVGNNGVYESEIGYPCAQFVELCELLGREIGNSSSDVAKNFGEYLFSRLVILFRPSFAGNSNIFEFLDQVDEFIHEKMQNSFPALKIPKFRAIKINESTFQISYQTEKILVDLAIGLLMGCQRFFNEEITLNTEYISERSKLVCFTLSKSPILV</sequence>
<dbReference type="SUPFAM" id="SSF111126">
    <property type="entry name" value="Ligand-binding domain in the NO signalling and Golgi transport"/>
    <property type="match status" value="1"/>
</dbReference>
<evidence type="ECO:0000313" key="3">
    <source>
        <dbReference type="Proteomes" id="UP001528920"/>
    </source>
</evidence>
<evidence type="ECO:0000313" key="2">
    <source>
        <dbReference type="EMBL" id="MDE5416886.1"/>
    </source>
</evidence>
<dbReference type="EMBL" id="JAKJSC010000001">
    <property type="protein sequence ID" value="MDE5416886.1"/>
    <property type="molecule type" value="Genomic_DNA"/>
</dbReference>
<evidence type="ECO:0000259" key="1">
    <source>
        <dbReference type="Pfam" id="PF07700"/>
    </source>
</evidence>
<comment type="caution">
    <text evidence="2">The sequence shown here is derived from an EMBL/GenBank/DDBJ whole genome shotgun (WGS) entry which is preliminary data.</text>
</comment>
<dbReference type="InterPro" id="IPR038158">
    <property type="entry name" value="H-NOX_domain_sf"/>
</dbReference>
<accession>A0ABT5VN62</accession>
<dbReference type="Pfam" id="PF07700">
    <property type="entry name" value="HNOB"/>
    <property type="match status" value="1"/>
</dbReference>
<protein>
    <submittedName>
        <fullName evidence="2">Heme NO-binding domain-containing protein</fullName>
    </submittedName>
</protein>
<dbReference type="InterPro" id="IPR024096">
    <property type="entry name" value="NO_sig/Golgi_transp_ligand-bd"/>
</dbReference>